<evidence type="ECO:0000256" key="1">
    <source>
        <dbReference type="SAM" id="SignalP"/>
    </source>
</evidence>
<dbReference type="InterPro" id="IPR058593">
    <property type="entry name" value="ARB_07466-like_C"/>
</dbReference>
<keyword evidence="4" id="KW-1185">Reference proteome</keyword>
<reference evidence="3" key="1">
    <citation type="submission" date="2023-06" db="EMBL/GenBank/DDBJ databases">
        <title>Multi-omics analyses reveal the molecular pathogenesis toolkit of Lasiodiplodia hormozganensis, a cross-kingdom pathogen.</title>
        <authorList>
            <person name="Felix C."/>
            <person name="Meneses R."/>
            <person name="Goncalves M.F.M."/>
            <person name="Tilleman L."/>
            <person name="Duarte A.S."/>
            <person name="Jorrin-Novo J.V."/>
            <person name="Van De Peer Y."/>
            <person name="Deforce D."/>
            <person name="Van Nieuwerburgh F."/>
            <person name="Esteves A.C."/>
            <person name="Alves A."/>
        </authorList>
    </citation>
    <scope>NUCLEOTIDE SEQUENCE</scope>
    <source>
        <strain evidence="3">CBS 339.90</strain>
    </source>
</reference>
<evidence type="ECO:0000259" key="2">
    <source>
        <dbReference type="Pfam" id="PF26571"/>
    </source>
</evidence>
<name>A0AA40CVN2_9PEZI</name>
<gene>
    <name evidence="3" type="ORF">DIS24_g6359</name>
</gene>
<dbReference type="Pfam" id="PF26571">
    <property type="entry name" value="VldE"/>
    <property type="match status" value="1"/>
</dbReference>
<dbReference type="Proteomes" id="UP001175001">
    <property type="component" value="Unassembled WGS sequence"/>
</dbReference>
<organism evidence="3 4">
    <name type="scientific">Lasiodiplodia hormozganensis</name>
    <dbReference type="NCBI Taxonomy" id="869390"/>
    <lineage>
        <taxon>Eukaryota</taxon>
        <taxon>Fungi</taxon>
        <taxon>Dikarya</taxon>
        <taxon>Ascomycota</taxon>
        <taxon>Pezizomycotina</taxon>
        <taxon>Dothideomycetes</taxon>
        <taxon>Dothideomycetes incertae sedis</taxon>
        <taxon>Botryosphaeriales</taxon>
        <taxon>Botryosphaeriaceae</taxon>
        <taxon>Lasiodiplodia</taxon>
    </lineage>
</organism>
<sequence length="243" mass="25118">MHVSTILSPLLFLLPLTTLAKLNGPCTGAANKPGVCIKTSLCTSGGGTYISGACPNDPNDVKCCTKASCGSGGTCKFVDKCESGSTKAGLCPGPSDFKCCLPKSGGGGSGFPPPNIPGVGACKKVAVEGAKKIVAKNKGKVREIGCVRNCKCGAAGASDHCCGLAIDLMCSKAAGVKTDQGKSIAEWAMRNHGSLKLTYVIFGQRIWNPSRDAVGPWSGWRKMEDRGSVTANHWDHVHVSFKG</sequence>
<keyword evidence="1" id="KW-0732">Signal</keyword>
<feature type="chain" id="PRO_5041296480" evidence="1">
    <location>
        <begin position="21"/>
        <end position="243"/>
    </location>
</feature>
<evidence type="ECO:0000313" key="3">
    <source>
        <dbReference type="EMBL" id="KAK0650899.1"/>
    </source>
</evidence>
<feature type="domain" description="ARB-07466-like C-terminal" evidence="2">
    <location>
        <begin position="120"/>
        <end position="234"/>
    </location>
</feature>
<protein>
    <submittedName>
        <fullName evidence="3">Secreted protein</fullName>
    </submittedName>
</protein>
<accession>A0AA40CVN2</accession>
<feature type="signal peptide" evidence="1">
    <location>
        <begin position="1"/>
        <end position="20"/>
    </location>
</feature>
<dbReference type="EMBL" id="JAUJDW010000030">
    <property type="protein sequence ID" value="KAK0650899.1"/>
    <property type="molecule type" value="Genomic_DNA"/>
</dbReference>
<evidence type="ECO:0000313" key="4">
    <source>
        <dbReference type="Proteomes" id="UP001175001"/>
    </source>
</evidence>
<comment type="caution">
    <text evidence="3">The sequence shown here is derived from an EMBL/GenBank/DDBJ whole genome shotgun (WGS) entry which is preliminary data.</text>
</comment>
<proteinExistence type="predicted"/>
<dbReference type="AlphaFoldDB" id="A0AA40CVN2"/>